<evidence type="ECO:0000256" key="3">
    <source>
        <dbReference type="ARBA" id="ARBA00022729"/>
    </source>
</evidence>
<feature type="compositionally biased region" description="Acidic residues" evidence="5">
    <location>
        <begin position="542"/>
        <end position="552"/>
    </location>
</feature>
<feature type="region of interest" description="Disordered" evidence="5">
    <location>
        <begin position="533"/>
        <end position="571"/>
    </location>
</feature>
<keyword evidence="6" id="KW-0966">Cell projection</keyword>
<keyword evidence="7" id="KW-1185">Reference proteome</keyword>
<dbReference type="Proteomes" id="UP000323917">
    <property type="component" value="Chromosome"/>
</dbReference>
<sequence>MRSIHSSRLSLVIAISVVMAWTGCMGPILRQQSPELTEEETKAELKLVGNATQPYGLSYVKVEAVALVTGLAGTGEDPPPSPQRATVLAEMNRREVENPNRILASPNTGLVLVRGLLRPGIRAGDHFDLDIRTPTRSSTTSLRGGRLLETRLTETAVLGDQLRKGHLLGMAKGPILVDPSADVDEDKVLSRKGRVLGGGVALKDRNLGLVLNSEHQSVRLSQTIGKAINKRFFSYMDGQQRGMSIPKTDEFIELDVHPRYKDNVGRYMRVVRNIAITESPSQLQERLVLLKNQLMDPVTTATAAIRLEAIGDDQAKQALLEGIESDDPEVRFYAAEALAYLDVTEAVDPLAKVVRDEPAFRVNALAALSAMDDGAAYEALRSLLSAKSAETRYGAFRAMTAMTPNDSLLVGENMKDKFQFHKLDLPGDQMIHVTSSHHPEIVFFGLDHQLKLPLVLDAGPNILVNGLSGAQIKVSNFGSTTQQRVVSTDVEEVIRAIVELGGDYPDVVQMLEQAKQNGALTSRFRINALPEIGRERIKHDDDPESEELEVEEDSSHNFNVETPEPELFSRK</sequence>
<dbReference type="InterPro" id="IPR004155">
    <property type="entry name" value="PBS_lyase_HEAT"/>
</dbReference>
<evidence type="ECO:0000256" key="5">
    <source>
        <dbReference type="SAM" id="MobiDB-lite"/>
    </source>
</evidence>
<reference evidence="6 7" key="1">
    <citation type="submission" date="2019-08" db="EMBL/GenBank/DDBJ databases">
        <title>Deep-cultivation of Planctomycetes and their phenomic and genomic characterization uncovers novel biology.</title>
        <authorList>
            <person name="Wiegand S."/>
            <person name="Jogler M."/>
            <person name="Boedeker C."/>
            <person name="Pinto D."/>
            <person name="Vollmers J."/>
            <person name="Rivas-Marin E."/>
            <person name="Kohn T."/>
            <person name="Peeters S.H."/>
            <person name="Heuer A."/>
            <person name="Rast P."/>
            <person name="Oberbeckmann S."/>
            <person name="Bunk B."/>
            <person name="Jeske O."/>
            <person name="Meyerdierks A."/>
            <person name="Storesund J.E."/>
            <person name="Kallscheuer N."/>
            <person name="Luecker S."/>
            <person name="Lage O.M."/>
            <person name="Pohl T."/>
            <person name="Merkel B.J."/>
            <person name="Hornburger P."/>
            <person name="Mueller R.-W."/>
            <person name="Bruemmer F."/>
            <person name="Labrenz M."/>
            <person name="Spormann A.M."/>
            <person name="Op den Camp H."/>
            <person name="Overmann J."/>
            <person name="Amann R."/>
            <person name="Jetten M.S.M."/>
            <person name="Mascher T."/>
            <person name="Medema M.H."/>
            <person name="Devos D.P."/>
            <person name="Kaster A.-K."/>
            <person name="Ovreas L."/>
            <person name="Rohde M."/>
            <person name="Galperin M.Y."/>
            <person name="Jogler C."/>
        </authorList>
    </citation>
    <scope>NUCLEOTIDE SEQUENCE [LARGE SCALE GENOMIC DNA]</scope>
    <source>
        <strain evidence="6 7">Pr1d</strain>
    </source>
</reference>
<evidence type="ECO:0000256" key="1">
    <source>
        <dbReference type="ARBA" id="ARBA00002591"/>
    </source>
</evidence>
<dbReference type="SUPFAM" id="SSF48371">
    <property type="entry name" value="ARM repeat"/>
    <property type="match status" value="1"/>
</dbReference>
<dbReference type="AlphaFoldDB" id="A0A5B9QJM7"/>
<dbReference type="GO" id="GO:0030288">
    <property type="term" value="C:outer membrane-bounded periplasmic space"/>
    <property type="evidence" value="ECO:0007669"/>
    <property type="project" value="InterPro"/>
</dbReference>
<dbReference type="KEGG" id="bgok:Pr1d_15770"/>
<dbReference type="PROSITE" id="PS51257">
    <property type="entry name" value="PROKAR_LIPOPROTEIN"/>
    <property type="match status" value="1"/>
</dbReference>
<dbReference type="RefSeq" id="WP_148072972.1">
    <property type="nucleotide sequence ID" value="NZ_CP042913.1"/>
</dbReference>
<evidence type="ECO:0000256" key="4">
    <source>
        <dbReference type="ARBA" id="ARBA00023143"/>
    </source>
</evidence>
<dbReference type="EMBL" id="CP042913">
    <property type="protein sequence ID" value="QEG34303.1"/>
    <property type="molecule type" value="Genomic_DNA"/>
</dbReference>
<dbReference type="Pfam" id="PF02119">
    <property type="entry name" value="FlgI"/>
    <property type="match status" value="1"/>
</dbReference>
<proteinExistence type="predicted"/>
<organism evidence="6 7">
    <name type="scientific">Bythopirellula goksoeyrii</name>
    <dbReference type="NCBI Taxonomy" id="1400387"/>
    <lineage>
        <taxon>Bacteria</taxon>
        <taxon>Pseudomonadati</taxon>
        <taxon>Planctomycetota</taxon>
        <taxon>Planctomycetia</taxon>
        <taxon>Pirellulales</taxon>
        <taxon>Lacipirellulaceae</taxon>
        <taxon>Bythopirellula</taxon>
    </lineage>
</organism>
<dbReference type="Pfam" id="PF13646">
    <property type="entry name" value="HEAT_2"/>
    <property type="match status" value="1"/>
</dbReference>
<dbReference type="PANTHER" id="PTHR30381">
    <property type="entry name" value="FLAGELLAR P-RING PERIPLASMIC PROTEIN FLGI"/>
    <property type="match status" value="1"/>
</dbReference>
<evidence type="ECO:0000256" key="2">
    <source>
        <dbReference type="ARBA" id="ARBA00004117"/>
    </source>
</evidence>
<dbReference type="Gene3D" id="1.25.10.10">
    <property type="entry name" value="Leucine-rich Repeat Variant"/>
    <property type="match status" value="1"/>
</dbReference>
<evidence type="ECO:0000313" key="6">
    <source>
        <dbReference type="EMBL" id="QEG34303.1"/>
    </source>
</evidence>
<keyword evidence="3" id="KW-0732">Signal</keyword>
<protein>
    <submittedName>
        <fullName evidence="6">Flagellar basal body P-ring protein</fullName>
    </submittedName>
</protein>
<dbReference type="OrthoDB" id="232006at2"/>
<keyword evidence="4" id="KW-0975">Bacterial flagellum</keyword>
<comment type="function">
    <text evidence="1">Assembles around the rod to form the L-ring and probably protects the motor/basal body from shearing forces during rotation.</text>
</comment>
<keyword evidence="6" id="KW-0969">Cilium</keyword>
<accession>A0A5B9QJM7</accession>
<dbReference type="SMART" id="SM00567">
    <property type="entry name" value="EZ_HEAT"/>
    <property type="match status" value="3"/>
</dbReference>
<dbReference type="GO" id="GO:0005198">
    <property type="term" value="F:structural molecule activity"/>
    <property type="evidence" value="ECO:0007669"/>
    <property type="project" value="InterPro"/>
</dbReference>
<evidence type="ECO:0000313" key="7">
    <source>
        <dbReference type="Proteomes" id="UP000323917"/>
    </source>
</evidence>
<dbReference type="GO" id="GO:0009428">
    <property type="term" value="C:bacterial-type flagellum basal body, distal rod, P ring"/>
    <property type="evidence" value="ECO:0007669"/>
    <property type="project" value="InterPro"/>
</dbReference>
<dbReference type="InterPro" id="IPR016024">
    <property type="entry name" value="ARM-type_fold"/>
</dbReference>
<comment type="subcellular location">
    <subcellularLocation>
        <location evidence="2">Bacterial flagellum basal body</location>
    </subcellularLocation>
</comment>
<keyword evidence="6" id="KW-0282">Flagellum</keyword>
<gene>
    <name evidence="6" type="ORF">Pr1d_15770</name>
</gene>
<dbReference type="InterPro" id="IPR001782">
    <property type="entry name" value="Flag_FlgI"/>
</dbReference>
<dbReference type="GO" id="GO:0071973">
    <property type="term" value="P:bacterial-type flagellum-dependent cell motility"/>
    <property type="evidence" value="ECO:0007669"/>
    <property type="project" value="InterPro"/>
</dbReference>
<dbReference type="PANTHER" id="PTHR30381:SF0">
    <property type="entry name" value="FLAGELLAR P-RING PROTEIN"/>
    <property type="match status" value="1"/>
</dbReference>
<name>A0A5B9QJM7_9BACT</name>
<dbReference type="InterPro" id="IPR011989">
    <property type="entry name" value="ARM-like"/>
</dbReference>